<evidence type="ECO:0000256" key="4">
    <source>
        <dbReference type="ARBA" id="ARBA00023242"/>
    </source>
</evidence>
<sequence>MAQIPATKRRRLSPPLASGDKDTSPSTLEADPNDDYLARASRWDLEQDYEQHPRKLRKQEKEYTRLPIKTSEGRIEQLVVPVVENAEEAESFSGFSEDEDEVEDERSEEEVGAKIPPRQQVIEAKEELARIAGLINEDPEENAPLFRVLAQLALSRNITVKKLALATQLAVYKDVIPGYRIRPLSENDTTTKVSKEVRRLRSFEQSLVAGYQNYIRELSRLANAGRGDSVGKETASLASVAISCACALLVAVPHFNFRGEILKILVDKLSGRRVDDDFVKCRETLETLFRNDEDGTPSLDAVALLTKMMKTKHYRIDESVLNTFLHLRLLSEFSSKGSQNSIDRLDDLSNNIHGKKKLKEKKQFRTKAQRKVEKARKAVEKEFKEADATVSHEERDRMQAETLKLVFVTYFRILKARTPRLMGAVLEGLAKYAHLINQDFFGDLLEALKDLIGHAESTDPTESEDLDGHADEAGDTAQRNAVRESLLCIITAFALLHGQDTSNTGLNLDLNFFTTHLYRTLHTLSLDPSLELSPKSLHPPDPTQSPLPPKHKVNIATTTILLLRSLTYILLPSLNTRAVPPIRIAAFTKQLMTTSLQLPEKSSVAMLALMTKAAKVHGRKMAGLWNSEERRGDGVFDPLRGEVEGCNPYASTVWEGEILRRHYCPGVREGVKVLEGVIRGVN</sequence>
<dbReference type="GO" id="GO:0005730">
    <property type="term" value="C:nucleolus"/>
    <property type="evidence" value="ECO:0007669"/>
    <property type="project" value="UniProtKB-SubCell"/>
</dbReference>
<name>A0A9P8HYU3_9PEZI</name>
<evidence type="ECO:0000256" key="2">
    <source>
        <dbReference type="ARBA" id="ARBA00007797"/>
    </source>
</evidence>
<dbReference type="Pfam" id="PF03914">
    <property type="entry name" value="CBF"/>
    <property type="match status" value="1"/>
</dbReference>
<dbReference type="InterPro" id="IPR005612">
    <property type="entry name" value="CCAAT-binding_factor"/>
</dbReference>
<dbReference type="EMBL" id="JAGHQL010000121">
    <property type="protein sequence ID" value="KAH0538151.1"/>
    <property type="molecule type" value="Genomic_DNA"/>
</dbReference>
<dbReference type="OrthoDB" id="10263597at2759"/>
<feature type="domain" description="Nucleolar complex-associated protein 3 N-terminal" evidence="8">
    <location>
        <begin position="123"/>
        <end position="214"/>
    </location>
</feature>
<evidence type="ECO:0000259" key="7">
    <source>
        <dbReference type="Pfam" id="PF03914"/>
    </source>
</evidence>
<feature type="compositionally biased region" description="Acidic residues" evidence="6">
    <location>
        <begin position="89"/>
        <end position="110"/>
    </location>
</feature>
<comment type="function">
    <text evidence="5">Required for synthesis of 60S ribosomal subunits and the transport of pre-ribosomes from the nucleoplasm to the cytoplasm.</text>
</comment>
<dbReference type="GO" id="GO:0042254">
    <property type="term" value="P:ribosome biogenesis"/>
    <property type="evidence" value="ECO:0007669"/>
    <property type="project" value="UniProtKB-KW"/>
</dbReference>
<dbReference type="PANTHER" id="PTHR14428">
    <property type="entry name" value="NUCLEOLAR COMPLEX PROTEIN 3"/>
    <property type="match status" value="1"/>
</dbReference>
<evidence type="ECO:0000256" key="6">
    <source>
        <dbReference type="SAM" id="MobiDB-lite"/>
    </source>
</evidence>
<dbReference type="InterPro" id="IPR016903">
    <property type="entry name" value="Nucleolar_cplx-assoc_3"/>
</dbReference>
<feature type="region of interest" description="Disordered" evidence="6">
    <location>
        <begin position="1"/>
        <end position="34"/>
    </location>
</feature>
<keyword evidence="3" id="KW-0175">Coiled coil</keyword>
<feature type="domain" description="CCAAT-binding factor" evidence="7">
    <location>
        <begin position="485"/>
        <end position="669"/>
    </location>
</feature>
<keyword evidence="10" id="KW-1185">Reference proteome</keyword>
<evidence type="ECO:0000313" key="10">
    <source>
        <dbReference type="Proteomes" id="UP000698800"/>
    </source>
</evidence>
<organism evidence="9 10">
    <name type="scientific">Glutinoglossum americanum</name>
    <dbReference type="NCBI Taxonomy" id="1670608"/>
    <lineage>
        <taxon>Eukaryota</taxon>
        <taxon>Fungi</taxon>
        <taxon>Dikarya</taxon>
        <taxon>Ascomycota</taxon>
        <taxon>Pezizomycotina</taxon>
        <taxon>Geoglossomycetes</taxon>
        <taxon>Geoglossales</taxon>
        <taxon>Geoglossaceae</taxon>
        <taxon>Glutinoglossum</taxon>
    </lineage>
</organism>
<dbReference type="Proteomes" id="UP000698800">
    <property type="component" value="Unassembled WGS sequence"/>
</dbReference>
<comment type="similarity">
    <text evidence="2 5">Belongs to the CBF/MAK21 family.</text>
</comment>
<evidence type="ECO:0000256" key="1">
    <source>
        <dbReference type="ARBA" id="ARBA00004604"/>
    </source>
</evidence>
<comment type="caution">
    <text evidence="9">The sequence shown here is derived from an EMBL/GenBank/DDBJ whole genome shotgun (WGS) entry which is preliminary data.</text>
</comment>
<evidence type="ECO:0000313" key="9">
    <source>
        <dbReference type="EMBL" id="KAH0538151.1"/>
    </source>
</evidence>
<dbReference type="InterPro" id="IPR011501">
    <property type="entry name" value="Noc3_N"/>
</dbReference>
<accession>A0A9P8HYU3</accession>
<evidence type="ECO:0000256" key="5">
    <source>
        <dbReference type="PIRNR" id="PIRNR028977"/>
    </source>
</evidence>
<reference evidence="9" key="1">
    <citation type="submission" date="2021-03" db="EMBL/GenBank/DDBJ databases">
        <title>Comparative genomics and phylogenomic investigation of the class Geoglossomycetes provide insights into ecological specialization and systematics.</title>
        <authorList>
            <person name="Melie T."/>
            <person name="Pirro S."/>
            <person name="Miller A.N."/>
            <person name="Quandt A."/>
        </authorList>
    </citation>
    <scope>NUCLEOTIDE SEQUENCE</scope>
    <source>
        <strain evidence="9">GBOQ0MN5Z8</strain>
    </source>
</reference>
<feature type="region of interest" description="Disordered" evidence="6">
    <location>
        <begin position="532"/>
        <end position="551"/>
    </location>
</feature>
<dbReference type="PANTHER" id="PTHR14428:SF5">
    <property type="entry name" value="NUCLEOLAR COMPLEX PROTEIN 3 HOMOLOG"/>
    <property type="match status" value="1"/>
</dbReference>
<proteinExistence type="inferred from homology"/>
<dbReference type="GO" id="GO:0006270">
    <property type="term" value="P:DNA replication initiation"/>
    <property type="evidence" value="ECO:0007669"/>
    <property type="project" value="TreeGrafter"/>
</dbReference>
<keyword evidence="5" id="KW-0690">Ribosome biogenesis</keyword>
<dbReference type="GO" id="GO:0003682">
    <property type="term" value="F:chromatin binding"/>
    <property type="evidence" value="ECO:0007669"/>
    <property type="project" value="TreeGrafter"/>
</dbReference>
<evidence type="ECO:0000259" key="8">
    <source>
        <dbReference type="Pfam" id="PF07540"/>
    </source>
</evidence>
<gene>
    <name evidence="9" type="ORF">FGG08_005259</name>
</gene>
<comment type="subcellular location">
    <subcellularLocation>
        <location evidence="1 5">Nucleus</location>
        <location evidence="1 5">Nucleolus</location>
    </subcellularLocation>
</comment>
<feature type="region of interest" description="Disordered" evidence="6">
    <location>
        <begin position="89"/>
        <end position="113"/>
    </location>
</feature>
<keyword evidence="4" id="KW-0539">Nucleus</keyword>
<feature type="compositionally biased region" description="Pro residues" evidence="6">
    <location>
        <begin position="537"/>
        <end position="548"/>
    </location>
</feature>
<dbReference type="AlphaFoldDB" id="A0A9P8HYU3"/>
<dbReference type="Pfam" id="PF07540">
    <property type="entry name" value="NOC3p"/>
    <property type="match status" value="1"/>
</dbReference>
<evidence type="ECO:0000256" key="3">
    <source>
        <dbReference type="ARBA" id="ARBA00023054"/>
    </source>
</evidence>
<protein>
    <recommendedName>
        <fullName evidence="5">Nucleolar complex-associated protein 3</fullName>
    </recommendedName>
</protein>
<dbReference type="PIRSF" id="PIRSF028977">
    <property type="entry name" value="Nucleolar_complex_p3"/>
    <property type="match status" value="1"/>
</dbReference>